<dbReference type="SUPFAM" id="SSF54001">
    <property type="entry name" value="Cysteine proteinases"/>
    <property type="match status" value="1"/>
</dbReference>
<dbReference type="Pfam" id="PF02902">
    <property type="entry name" value="Peptidase_C48"/>
    <property type="match status" value="1"/>
</dbReference>
<keyword evidence="3" id="KW-0378">Hydrolase</keyword>
<evidence type="ECO:0000259" key="6">
    <source>
        <dbReference type="PROSITE" id="PS50600"/>
    </source>
</evidence>
<dbReference type="EMBL" id="JAWPEI010000010">
    <property type="protein sequence ID" value="KAK4713387.1"/>
    <property type="molecule type" value="Genomic_DNA"/>
</dbReference>
<dbReference type="Proteomes" id="UP001311915">
    <property type="component" value="Unassembled WGS sequence"/>
</dbReference>
<protein>
    <recommendedName>
        <fullName evidence="6">Ubiquitin-like protease family profile domain-containing protein</fullName>
    </recommendedName>
</protein>
<dbReference type="GO" id="GO:0008234">
    <property type="term" value="F:cysteine-type peptidase activity"/>
    <property type="evidence" value="ECO:0007669"/>
    <property type="project" value="InterPro"/>
</dbReference>
<comment type="similarity">
    <text evidence="1">Belongs to the peptidase C48 family.</text>
</comment>
<keyword evidence="5" id="KW-1133">Transmembrane helix</keyword>
<organism evidence="7 8">
    <name type="scientific">Solanum pinnatisectum</name>
    <name type="common">tansyleaf nightshade</name>
    <dbReference type="NCBI Taxonomy" id="50273"/>
    <lineage>
        <taxon>Eukaryota</taxon>
        <taxon>Viridiplantae</taxon>
        <taxon>Streptophyta</taxon>
        <taxon>Embryophyta</taxon>
        <taxon>Tracheophyta</taxon>
        <taxon>Spermatophyta</taxon>
        <taxon>Magnoliopsida</taxon>
        <taxon>eudicotyledons</taxon>
        <taxon>Gunneridae</taxon>
        <taxon>Pentapetalae</taxon>
        <taxon>asterids</taxon>
        <taxon>lamiids</taxon>
        <taxon>Solanales</taxon>
        <taxon>Solanaceae</taxon>
        <taxon>Solanoideae</taxon>
        <taxon>Solaneae</taxon>
        <taxon>Solanum</taxon>
    </lineage>
</organism>
<gene>
    <name evidence="7" type="ORF">R3W88_019294</name>
</gene>
<accession>A0AAV9KJX5</accession>
<dbReference type="GO" id="GO:0006508">
    <property type="term" value="P:proteolysis"/>
    <property type="evidence" value="ECO:0007669"/>
    <property type="project" value="UniProtKB-KW"/>
</dbReference>
<evidence type="ECO:0000313" key="7">
    <source>
        <dbReference type="EMBL" id="KAK4713387.1"/>
    </source>
</evidence>
<dbReference type="PROSITE" id="PS50600">
    <property type="entry name" value="ULP_PROTEASE"/>
    <property type="match status" value="1"/>
</dbReference>
<feature type="transmembrane region" description="Helical" evidence="5">
    <location>
        <begin position="80"/>
        <end position="101"/>
    </location>
</feature>
<keyword evidence="2" id="KW-0645">Protease</keyword>
<dbReference type="InterPro" id="IPR038765">
    <property type="entry name" value="Papain-like_cys_pep_sf"/>
</dbReference>
<feature type="domain" description="Ubiquitin-like protease family profile" evidence="6">
    <location>
        <begin position="1"/>
        <end position="163"/>
    </location>
</feature>
<keyword evidence="5" id="KW-0472">Membrane</keyword>
<dbReference type="PANTHER" id="PTHR31470:SF46">
    <property type="entry name" value="ULP1 PROTEASE FAMILY, C-TERMINAL CATALYTIC DOMAIN CONTAINING PROTEIN"/>
    <property type="match status" value="1"/>
</dbReference>
<evidence type="ECO:0000256" key="5">
    <source>
        <dbReference type="SAM" id="Phobius"/>
    </source>
</evidence>
<evidence type="ECO:0000256" key="3">
    <source>
        <dbReference type="ARBA" id="ARBA00022801"/>
    </source>
</evidence>
<dbReference type="InterPro" id="IPR003653">
    <property type="entry name" value="Peptidase_C48_C"/>
</dbReference>
<dbReference type="Gene3D" id="3.40.395.10">
    <property type="entry name" value="Adenoviral Proteinase, Chain A"/>
    <property type="match status" value="1"/>
</dbReference>
<comment type="caution">
    <text evidence="7">The sequence shown here is derived from an EMBL/GenBank/DDBJ whole genome shotgun (WGS) entry which is preliminary data.</text>
</comment>
<dbReference type="AlphaFoldDB" id="A0AAV9KJX5"/>
<evidence type="ECO:0000313" key="8">
    <source>
        <dbReference type="Proteomes" id="UP001311915"/>
    </source>
</evidence>
<evidence type="ECO:0000256" key="4">
    <source>
        <dbReference type="SAM" id="MobiDB-lite"/>
    </source>
</evidence>
<evidence type="ECO:0000256" key="2">
    <source>
        <dbReference type="ARBA" id="ARBA00022670"/>
    </source>
</evidence>
<keyword evidence="5" id="KW-0812">Transmembrane</keyword>
<proteinExistence type="inferred from homology"/>
<reference evidence="7 8" key="1">
    <citation type="submission" date="2023-10" db="EMBL/GenBank/DDBJ databases">
        <title>Genome-Wide Identification Analysis in wild type Solanum Pinnatisectum Reveals Some Genes Defensing Phytophthora Infestans.</title>
        <authorList>
            <person name="Sun C."/>
        </authorList>
    </citation>
    <scope>NUCLEOTIDE SEQUENCE [LARGE SCALE GENOMIC DNA]</scope>
    <source>
        <strain evidence="7">LQN</strain>
        <tissue evidence="7">Leaf</tissue>
    </source>
</reference>
<sequence>MARGAVVSAFERSIKNIINGFSIPGRLPWNLVDDVYIPVNSDGKFHWLLVVVALKERLIRVYNSSLSKRINVPSSEIKKFVMMLPFTFMTMGLVAAFVEFLSDGIPIPKNGFRSKYLYTRYEALLWKYGTKKATAGYVSENDDPTRSKSHSTEPTQEDLVNAD</sequence>
<dbReference type="PANTHER" id="PTHR31470">
    <property type="entry name" value="CYSTEINE PROTEINASES SUPERFAMILY PROTEIN-RELATED-RELATED"/>
    <property type="match status" value="1"/>
</dbReference>
<evidence type="ECO:0000256" key="1">
    <source>
        <dbReference type="ARBA" id="ARBA00005234"/>
    </source>
</evidence>
<feature type="region of interest" description="Disordered" evidence="4">
    <location>
        <begin position="137"/>
        <end position="163"/>
    </location>
</feature>
<keyword evidence="8" id="KW-1185">Reference proteome</keyword>
<name>A0AAV9KJX5_9SOLN</name>